<dbReference type="Proteomes" id="UP000422232">
    <property type="component" value="Chromosome"/>
</dbReference>
<reference evidence="2 4" key="3">
    <citation type="submission" date="2019-04" db="EMBL/GenBank/DDBJ databases">
        <title>Complete genome sequencing of Piscirickettsia salmonis strain Psal-009.</title>
        <authorList>
            <person name="Schober I."/>
            <person name="Bunk B."/>
            <person name="Sproer C."/>
            <person name="Carril G.P."/>
            <person name="Riedel T."/>
            <person name="Flores-Herrera P.A."/>
            <person name="Nourdin-Galindo G."/>
            <person name="Marshall S.H."/>
            <person name="Overmann J."/>
        </authorList>
    </citation>
    <scope>NUCLEOTIDE SEQUENCE [LARGE SCALE GENOMIC DNA]</scope>
    <source>
        <strain evidence="2 4">Psal-009</strain>
    </source>
</reference>
<organism evidence="2 4">
    <name type="scientific">Piscirickettsia salmonis</name>
    <dbReference type="NCBI Taxonomy" id="1238"/>
    <lineage>
        <taxon>Bacteria</taxon>
        <taxon>Pseudomonadati</taxon>
        <taxon>Pseudomonadota</taxon>
        <taxon>Gammaproteobacteria</taxon>
        <taxon>Thiotrichales</taxon>
        <taxon>Piscirickettsiaceae</taxon>
        <taxon>Piscirickettsia</taxon>
    </lineage>
</organism>
<evidence type="ECO:0000313" key="3">
    <source>
        <dbReference type="Proteomes" id="UP000029558"/>
    </source>
</evidence>
<proteinExistence type="predicted"/>
<evidence type="ECO:0000313" key="4">
    <source>
        <dbReference type="Proteomes" id="UP000422232"/>
    </source>
</evidence>
<dbReference type="EMBL" id="CP012508">
    <property type="protein sequence ID" value="ALB21932.1"/>
    <property type="molecule type" value="Genomic_DNA"/>
</dbReference>
<reference evidence="1" key="2">
    <citation type="submission" date="2015-08" db="EMBL/GenBank/DDBJ databases">
        <title>Complete genome sequence of Piscirickettsia salmonis strain PM32597B1.</title>
        <authorList>
            <person name="Bohle H."/>
            <person name="Henriquez P."/>
            <person name="Navas E."/>
            <person name="Grothusen H."/>
            <person name="Bustamante F."/>
            <person name="Bustos P."/>
            <person name="Bustos P."/>
            <person name="Mancilla M."/>
        </authorList>
    </citation>
    <scope>NUCLEOTIDE SEQUENCE</scope>
    <source>
        <strain evidence="1">PM32597B1</strain>
    </source>
</reference>
<protein>
    <submittedName>
        <fullName evidence="2">Uncharacterized protein</fullName>
    </submittedName>
</protein>
<name>A0A9Q6LJ92_PISSA</name>
<reference evidence="1 3" key="1">
    <citation type="journal article" date="2014" name="Genome Announc.">
        <title>Comparative Genome Analysis of Two Isolates of the Fish Pathogen Piscirickettsia salmonis from Different Hosts Reveals Major Differences in Virulence-Associated Secretion Systems.</title>
        <authorList>
            <person name="Bohle H."/>
            <person name="Henriquez P."/>
            <person name="Grothusen H."/>
            <person name="Navas E."/>
            <person name="Sandoval A."/>
            <person name="Bustamante F."/>
            <person name="Bustos P."/>
            <person name="Mancilla M."/>
        </authorList>
    </citation>
    <scope>NUCLEOTIDE SEQUENCE [LARGE SCALE GENOMIC DNA]</scope>
    <source>
        <strain evidence="3">B1-32597</strain>
        <strain evidence="1">PM32597B1</strain>
    </source>
</reference>
<keyword evidence="4" id="KW-1185">Reference proteome</keyword>
<evidence type="ECO:0000313" key="2">
    <source>
        <dbReference type="EMBL" id="QGO05176.1"/>
    </source>
</evidence>
<gene>
    <name evidence="1" type="ORF">KU39_748</name>
    <name evidence="2" type="ORF">Psal009_01057</name>
</gene>
<evidence type="ECO:0000313" key="1">
    <source>
        <dbReference type="EMBL" id="ALB21932.1"/>
    </source>
</evidence>
<accession>A0A9Q6LJ92</accession>
<sequence length="38" mass="3914">MSESQIIALVGELESVSIDEFAWSEACSSSCSCTGSIG</sequence>
<dbReference type="Proteomes" id="UP000029558">
    <property type="component" value="Chromosome"/>
</dbReference>
<dbReference type="EMBL" id="CP038908">
    <property type="protein sequence ID" value="QGO05176.1"/>
    <property type="molecule type" value="Genomic_DNA"/>
</dbReference>
<dbReference type="AlphaFoldDB" id="A0A9Q6LJ92"/>